<keyword evidence="2" id="KW-0436">Ligase</keyword>
<dbReference type="STRING" id="5288.A0A5C5FP22"/>
<dbReference type="GO" id="GO:0016405">
    <property type="term" value="F:CoA-ligase activity"/>
    <property type="evidence" value="ECO:0007669"/>
    <property type="project" value="TreeGrafter"/>
</dbReference>
<organism evidence="5 6">
    <name type="scientific">Rhodotorula diobovata</name>
    <dbReference type="NCBI Taxonomy" id="5288"/>
    <lineage>
        <taxon>Eukaryota</taxon>
        <taxon>Fungi</taxon>
        <taxon>Dikarya</taxon>
        <taxon>Basidiomycota</taxon>
        <taxon>Pucciniomycotina</taxon>
        <taxon>Microbotryomycetes</taxon>
        <taxon>Sporidiobolales</taxon>
        <taxon>Sporidiobolaceae</taxon>
        <taxon>Rhodotorula</taxon>
    </lineage>
</organism>
<dbReference type="CDD" id="cd05911">
    <property type="entry name" value="Firefly_Luc_like"/>
    <property type="match status" value="1"/>
</dbReference>
<sequence length="552" mass="59132">MTIYTSPYPAVTAADSSGVFDFILTKRGNPNFRADRVALIDAVSGKQVTYGELASESLRFADGLTRVANLKRGQTVLIFSPNSILYPVLLFAGQAAGLVVSTANSAYLPEELAHAIQLSDAALIFASADTLDVTIKACQEAGVSTDKVYVVPGADGSLPKSLPQGMKRYDTLRGSDSFEPVIPTEAEAKRDMAYLPFSSGTTGRAKGVALSAFNITSCVLQTRATKGHFDQADNVFSCLPMYHIFGLVVMLHLTLYNGGTCVVLSRFDLVKALESVQKYKCTTALVVPPIALALAKHPIVDKYDLSSLRYILCGAAPLSADLEGALAKRLKGRTRVFQGLGMTETTSVAMVPPADESMPGSVGKLLSTIEARLVSPDGTDVPVGEPGELWLRGPNMLLRYHKDEKSTRETLTDDGWLMTGDICTRSKDGWFAVVDRSKELIKVNGFQVPPAEVEGCLLTCPLVADAAVIGVWSEEKATEFPRAYIVPNPEHAKSPTLQRDVAAFVASKLAPHKRLGGGVVVIDEIPKSASGKILRKDLRALAAKEAQGKAKL</sequence>
<evidence type="ECO:0000259" key="4">
    <source>
        <dbReference type="Pfam" id="PF13193"/>
    </source>
</evidence>
<keyword evidence="6" id="KW-1185">Reference proteome</keyword>
<dbReference type="Gene3D" id="3.40.50.12780">
    <property type="entry name" value="N-terminal domain of ligase-like"/>
    <property type="match status" value="1"/>
</dbReference>
<dbReference type="PANTHER" id="PTHR24096">
    <property type="entry name" value="LONG-CHAIN-FATTY-ACID--COA LIGASE"/>
    <property type="match status" value="1"/>
</dbReference>
<evidence type="ECO:0000256" key="2">
    <source>
        <dbReference type="ARBA" id="ARBA00022598"/>
    </source>
</evidence>
<feature type="domain" description="AMP-dependent synthetase/ligase" evidence="3">
    <location>
        <begin position="33"/>
        <end position="400"/>
    </location>
</feature>
<protein>
    <recommendedName>
        <fullName evidence="7">AMP binding protein</fullName>
    </recommendedName>
</protein>
<comment type="caution">
    <text evidence="5">The sequence shown here is derived from an EMBL/GenBank/DDBJ whole genome shotgun (WGS) entry which is preliminary data.</text>
</comment>
<dbReference type="OrthoDB" id="6509636at2759"/>
<dbReference type="PROSITE" id="PS00455">
    <property type="entry name" value="AMP_BINDING"/>
    <property type="match status" value="1"/>
</dbReference>
<evidence type="ECO:0000256" key="1">
    <source>
        <dbReference type="ARBA" id="ARBA00006432"/>
    </source>
</evidence>
<evidence type="ECO:0000313" key="6">
    <source>
        <dbReference type="Proteomes" id="UP000311382"/>
    </source>
</evidence>
<comment type="similarity">
    <text evidence="1">Belongs to the ATP-dependent AMP-binding enzyme family.</text>
</comment>
<dbReference type="SUPFAM" id="SSF56801">
    <property type="entry name" value="Acetyl-CoA synthetase-like"/>
    <property type="match status" value="1"/>
</dbReference>
<dbReference type="Proteomes" id="UP000311382">
    <property type="component" value="Unassembled WGS sequence"/>
</dbReference>
<evidence type="ECO:0008006" key="7">
    <source>
        <dbReference type="Google" id="ProtNLM"/>
    </source>
</evidence>
<dbReference type="AlphaFoldDB" id="A0A5C5FP22"/>
<accession>A0A5C5FP22</accession>
<proteinExistence type="inferred from homology"/>
<dbReference type="Gene3D" id="3.30.300.30">
    <property type="match status" value="1"/>
</dbReference>
<dbReference type="InterPro" id="IPR042099">
    <property type="entry name" value="ANL_N_sf"/>
</dbReference>
<feature type="domain" description="AMP-binding enzyme C-terminal" evidence="4">
    <location>
        <begin position="452"/>
        <end position="532"/>
    </location>
</feature>
<dbReference type="InterPro" id="IPR000873">
    <property type="entry name" value="AMP-dep_synth/lig_dom"/>
</dbReference>
<reference evidence="5 6" key="1">
    <citation type="submission" date="2019-03" db="EMBL/GenBank/DDBJ databases">
        <title>Rhodosporidium diobovatum UCD-FST 08-225 genome sequencing, assembly, and annotation.</title>
        <authorList>
            <person name="Fakankun I.U."/>
            <person name="Fristensky B."/>
            <person name="Levin D.B."/>
        </authorList>
    </citation>
    <scope>NUCLEOTIDE SEQUENCE [LARGE SCALE GENOMIC DNA]</scope>
    <source>
        <strain evidence="5 6">UCD-FST 08-225</strain>
    </source>
</reference>
<dbReference type="Pfam" id="PF00501">
    <property type="entry name" value="AMP-binding"/>
    <property type="match status" value="1"/>
</dbReference>
<dbReference type="InterPro" id="IPR025110">
    <property type="entry name" value="AMP-bd_C"/>
</dbReference>
<name>A0A5C5FP22_9BASI</name>
<dbReference type="InterPro" id="IPR020845">
    <property type="entry name" value="AMP-binding_CS"/>
</dbReference>
<gene>
    <name evidence="5" type="ORF">DMC30DRAFT_81032</name>
</gene>
<dbReference type="EMBL" id="SOZI01000163">
    <property type="protein sequence ID" value="TNY17986.1"/>
    <property type="molecule type" value="Genomic_DNA"/>
</dbReference>
<dbReference type="Pfam" id="PF13193">
    <property type="entry name" value="AMP-binding_C"/>
    <property type="match status" value="1"/>
</dbReference>
<evidence type="ECO:0000259" key="3">
    <source>
        <dbReference type="Pfam" id="PF00501"/>
    </source>
</evidence>
<dbReference type="InterPro" id="IPR045851">
    <property type="entry name" value="AMP-bd_C_sf"/>
</dbReference>
<evidence type="ECO:0000313" key="5">
    <source>
        <dbReference type="EMBL" id="TNY17986.1"/>
    </source>
</evidence>
<dbReference type="PANTHER" id="PTHR24096:SF149">
    <property type="entry name" value="AMP-BINDING DOMAIN-CONTAINING PROTEIN-RELATED"/>
    <property type="match status" value="1"/>
</dbReference>